<feature type="compositionally biased region" description="Polar residues" evidence="1">
    <location>
        <begin position="92"/>
        <end position="103"/>
    </location>
</feature>
<organism evidence="2 3">
    <name type="scientific">Ascaris lumbricoides</name>
    <name type="common">Giant roundworm</name>
    <dbReference type="NCBI Taxonomy" id="6252"/>
    <lineage>
        <taxon>Eukaryota</taxon>
        <taxon>Metazoa</taxon>
        <taxon>Ecdysozoa</taxon>
        <taxon>Nematoda</taxon>
        <taxon>Chromadorea</taxon>
        <taxon>Rhabditida</taxon>
        <taxon>Spirurina</taxon>
        <taxon>Ascaridomorpha</taxon>
        <taxon>Ascaridoidea</taxon>
        <taxon>Ascarididae</taxon>
        <taxon>Ascaris</taxon>
    </lineage>
</organism>
<name>A0A0M3I835_ASCLU</name>
<keyword evidence="2" id="KW-1185">Reference proteome</keyword>
<dbReference type="WBParaSite" id="ALUE_0001345001-mRNA-1">
    <property type="protein sequence ID" value="ALUE_0001345001-mRNA-1"/>
    <property type="gene ID" value="ALUE_0001345001"/>
</dbReference>
<accession>A0A0M3I835</accession>
<dbReference type="AlphaFoldDB" id="A0A0M3I835"/>
<evidence type="ECO:0000313" key="3">
    <source>
        <dbReference type="WBParaSite" id="ALUE_0001345001-mRNA-1"/>
    </source>
</evidence>
<reference evidence="3" key="1">
    <citation type="submission" date="2017-02" db="UniProtKB">
        <authorList>
            <consortium name="WormBaseParasite"/>
        </authorList>
    </citation>
    <scope>IDENTIFICATION</scope>
</reference>
<evidence type="ECO:0000256" key="1">
    <source>
        <dbReference type="SAM" id="MobiDB-lite"/>
    </source>
</evidence>
<evidence type="ECO:0000313" key="2">
    <source>
        <dbReference type="Proteomes" id="UP000036681"/>
    </source>
</evidence>
<feature type="region of interest" description="Disordered" evidence="1">
    <location>
        <begin position="38"/>
        <end position="103"/>
    </location>
</feature>
<protein>
    <submittedName>
        <fullName evidence="3">Ovule protein</fullName>
    </submittedName>
</protein>
<feature type="compositionally biased region" description="Low complexity" evidence="1">
    <location>
        <begin position="67"/>
        <end position="85"/>
    </location>
</feature>
<proteinExistence type="predicted"/>
<feature type="compositionally biased region" description="Polar residues" evidence="1">
    <location>
        <begin position="50"/>
        <end position="59"/>
    </location>
</feature>
<dbReference type="Proteomes" id="UP000036681">
    <property type="component" value="Unplaced"/>
</dbReference>
<sequence>MHCLNQFEFRIDEIILSIQYFLYSISNFIVPELELAKTQQTDPPTDRQYSRPTHQQTDNTADRPTNRQTIQQTDPPTDTIQQTDPPTDRQYSRPTHQQTDTYTSYAYTHLL</sequence>